<dbReference type="Pfam" id="PF00120">
    <property type="entry name" value="Gln-synt_C"/>
    <property type="match status" value="1"/>
</dbReference>
<evidence type="ECO:0000256" key="3">
    <source>
        <dbReference type="ARBA" id="ARBA00022842"/>
    </source>
</evidence>
<gene>
    <name evidence="7" type="ORF">LZC94_43055</name>
</gene>
<dbReference type="SMART" id="SM01230">
    <property type="entry name" value="Gln-synt_C"/>
    <property type="match status" value="1"/>
</dbReference>
<sequence>MTNNFAGKRLRLLWSDLLGLERGKYLYGKKAESGHTNFAITTFVTMLDKTILSVPGLAYDVGLADMQSRCDTGSLRPGWEPDTLVAMSDLARDGSPLPIDPRQVLRRACVPWLEMGLYPQLAFELEFYLLAPAVPGARDIRDVRDIRKFQPIEAPAPRVYGTGPAVDPDGVLDEMARAAVASGFPIEGFSTEFDDAQFEINLGYRDALAAADDAFLLRVLVREVAMRLGHRATFLGKPFAERAGSGMHVNLSFRTTSGENALWDPNTADGLSLKAQRCVGGLLAHHDGLAAIFAPNVYAYRRLRPGQMNGYWANWGYDDRTAAVRIPPERGAGTRLEHRTPDGASNPYLVAAAMLHAARLGVEQGIAPPPPQRLGGKSKASAGAGVGAGVCIPDSLPAALAALAADTPLCAALDPELVRVFTAVKRAEWEHHKAAFPDAAPAPISAAAPTSTAAPISAAAPTSTAAPDEARAFYLSFF</sequence>
<accession>A0ABZ2LZT3</accession>
<feature type="domain" description="GS catalytic" evidence="6">
    <location>
        <begin position="101"/>
        <end position="478"/>
    </location>
</feature>
<evidence type="ECO:0000313" key="8">
    <source>
        <dbReference type="Proteomes" id="UP001370348"/>
    </source>
</evidence>
<comment type="similarity">
    <text evidence="4 5">Belongs to the glutamine synthetase family.</text>
</comment>
<dbReference type="InterPro" id="IPR014746">
    <property type="entry name" value="Gln_synth/guanido_kin_cat_dom"/>
</dbReference>
<dbReference type="InterPro" id="IPR027303">
    <property type="entry name" value="Gln_synth_gly_rich_site"/>
</dbReference>
<evidence type="ECO:0000259" key="6">
    <source>
        <dbReference type="PROSITE" id="PS51987"/>
    </source>
</evidence>
<protein>
    <submittedName>
        <fullName evidence="7">Glutamine synthetase family protein</fullName>
    </submittedName>
</protein>
<dbReference type="EMBL" id="CP089984">
    <property type="protein sequence ID" value="WXB14592.1"/>
    <property type="molecule type" value="Genomic_DNA"/>
</dbReference>
<evidence type="ECO:0000256" key="5">
    <source>
        <dbReference type="RuleBase" id="RU000384"/>
    </source>
</evidence>
<evidence type="ECO:0000256" key="4">
    <source>
        <dbReference type="PROSITE-ProRule" id="PRU01331"/>
    </source>
</evidence>
<dbReference type="PANTHER" id="PTHR43785:SF12">
    <property type="entry name" value="TYPE-1 GLUTAMINE SYNTHETASE 2"/>
    <property type="match status" value="1"/>
</dbReference>
<keyword evidence="2" id="KW-0436">Ligase</keyword>
<keyword evidence="3" id="KW-0460">Magnesium</keyword>
<organism evidence="7 8">
    <name type="scientific">Pendulispora albinea</name>
    <dbReference type="NCBI Taxonomy" id="2741071"/>
    <lineage>
        <taxon>Bacteria</taxon>
        <taxon>Pseudomonadati</taxon>
        <taxon>Myxococcota</taxon>
        <taxon>Myxococcia</taxon>
        <taxon>Myxococcales</taxon>
        <taxon>Sorangiineae</taxon>
        <taxon>Pendulisporaceae</taxon>
        <taxon>Pendulispora</taxon>
    </lineage>
</organism>
<proteinExistence type="inferred from homology"/>
<reference evidence="7 8" key="1">
    <citation type="submission" date="2021-12" db="EMBL/GenBank/DDBJ databases">
        <title>Discovery of the Pendulisporaceae a myxobacterial family with distinct sporulation behavior and unique specialized metabolism.</title>
        <authorList>
            <person name="Garcia R."/>
            <person name="Popoff A."/>
            <person name="Bader C.D."/>
            <person name="Loehr J."/>
            <person name="Walesch S."/>
            <person name="Walt C."/>
            <person name="Boldt J."/>
            <person name="Bunk B."/>
            <person name="Haeckl F.J.F.P.J."/>
            <person name="Gunesch A.P."/>
            <person name="Birkelbach J."/>
            <person name="Nuebel U."/>
            <person name="Pietschmann T."/>
            <person name="Bach T."/>
            <person name="Mueller R."/>
        </authorList>
    </citation>
    <scope>NUCLEOTIDE SEQUENCE [LARGE SCALE GENOMIC DNA]</scope>
    <source>
        <strain evidence="7 8">MSr11954</strain>
    </source>
</reference>
<dbReference type="InterPro" id="IPR008146">
    <property type="entry name" value="Gln_synth_cat_dom"/>
</dbReference>
<dbReference type="Proteomes" id="UP001370348">
    <property type="component" value="Chromosome"/>
</dbReference>
<evidence type="ECO:0000256" key="2">
    <source>
        <dbReference type="ARBA" id="ARBA00022598"/>
    </source>
</evidence>
<dbReference type="PROSITE" id="PS00181">
    <property type="entry name" value="GLNA_ATP"/>
    <property type="match status" value="1"/>
</dbReference>
<dbReference type="RefSeq" id="WP_394824215.1">
    <property type="nucleotide sequence ID" value="NZ_CP089984.1"/>
</dbReference>
<dbReference type="Gene3D" id="3.30.590.10">
    <property type="entry name" value="Glutamine synthetase/guanido kinase, catalytic domain"/>
    <property type="match status" value="1"/>
</dbReference>
<name>A0ABZ2LZT3_9BACT</name>
<dbReference type="SUPFAM" id="SSF55931">
    <property type="entry name" value="Glutamine synthetase/guanido kinase"/>
    <property type="match status" value="1"/>
</dbReference>
<dbReference type="PROSITE" id="PS51987">
    <property type="entry name" value="GS_CATALYTIC"/>
    <property type="match status" value="1"/>
</dbReference>
<keyword evidence="8" id="KW-1185">Reference proteome</keyword>
<comment type="cofactor">
    <cofactor evidence="1">
        <name>Mg(2+)</name>
        <dbReference type="ChEBI" id="CHEBI:18420"/>
    </cofactor>
</comment>
<evidence type="ECO:0000256" key="1">
    <source>
        <dbReference type="ARBA" id="ARBA00001946"/>
    </source>
</evidence>
<dbReference type="PANTHER" id="PTHR43785">
    <property type="entry name" value="GAMMA-GLUTAMYLPUTRESCINE SYNTHETASE"/>
    <property type="match status" value="1"/>
</dbReference>
<evidence type="ECO:0000313" key="7">
    <source>
        <dbReference type="EMBL" id="WXB14592.1"/>
    </source>
</evidence>